<evidence type="ECO:0000313" key="3">
    <source>
        <dbReference type="EMBL" id="MBA4619855.1"/>
    </source>
</evidence>
<feature type="chain" id="PRO_5033586653" description="Expansin-like EG45 domain-containing protein" evidence="1">
    <location>
        <begin position="28"/>
        <end position="148"/>
    </location>
</feature>
<feature type="domain" description="Expansin-like EG45" evidence="2">
    <location>
        <begin position="30"/>
        <end position="148"/>
    </location>
</feature>
<reference evidence="3" key="1">
    <citation type="journal article" date="2013" name="J. Plant Res.">
        <title>Effect of fungi and light on seed germination of three Opuntia species from semiarid lands of central Mexico.</title>
        <authorList>
            <person name="Delgado-Sanchez P."/>
            <person name="Jimenez-Bremont J.F."/>
            <person name="Guerrero-Gonzalez Mde L."/>
            <person name="Flores J."/>
        </authorList>
    </citation>
    <scope>NUCLEOTIDE SEQUENCE</scope>
    <source>
        <tissue evidence="3">Cladode</tissue>
    </source>
</reference>
<dbReference type="Gene3D" id="2.40.40.10">
    <property type="entry name" value="RlpA-like domain"/>
    <property type="match status" value="1"/>
</dbReference>
<dbReference type="EMBL" id="GISG01027023">
    <property type="protein sequence ID" value="MBA4619852.1"/>
    <property type="molecule type" value="Transcribed_RNA"/>
</dbReference>
<dbReference type="SUPFAM" id="SSF50685">
    <property type="entry name" value="Barwin-like endoglucanases"/>
    <property type="match status" value="1"/>
</dbReference>
<dbReference type="InterPro" id="IPR009009">
    <property type="entry name" value="RlpA-like_DPBB"/>
</dbReference>
<protein>
    <recommendedName>
        <fullName evidence="2">Expansin-like EG45 domain-containing protein</fullName>
    </recommendedName>
</protein>
<reference evidence="3" key="2">
    <citation type="submission" date="2020-07" db="EMBL/GenBank/DDBJ databases">
        <authorList>
            <person name="Vera ALvarez R."/>
            <person name="Arias-Moreno D.M."/>
            <person name="Jimenez-Jacinto V."/>
            <person name="Jimenez-Bremont J.F."/>
            <person name="Swaminathan K."/>
            <person name="Moose S.P."/>
            <person name="Guerrero-Gonzalez M.L."/>
            <person name="Marino-Ramirez L."/>
            <person name="Landsman D."/>
            <person name="Rodriguez-Kessler M."/>
            <person name="Delgado-Sanchez P."/>
        </authorList>
    </citation>
    <scope>NUCLEOTIDE SEQUENCE</scope>
    <source>
        <tissue evidence="3">Cladode</tissue>
    </source>
</reference>
<organism evidence="3">
    <name type="scientific">Opuntia streptacantha</name>
    <name type="common">Prickly pear cactus</name>
    <name type="synonym">Opuntia cardona</name>
    <dbReference type="NCBI Taxonomy" id="393608"/>
    <lineage>
        <taxon>Eukaryota</taxon>
        <taxon>Viridiplantae</taxon>
        <taxon>Streptophyta</taxon>
        <taxon>Embryophyta</taxon>
        <taxon>Tracheophyta</taxon>
        <taxon>Spermatophyta</taxon>
        <taxon>Magnoliopsida</taxon>
        <taxon>eudicotyledons</taxon>
        <taxon>Gunneridae</taxon>
        <taxon>Pentapetalae</taxon>
        <taxon>Caryophyllales</taxon>
        <taxon>Cactineae</taxon>
        <taxon>Cactaceae</taxon>
        <taxon>Opuntioideae</taxon>
        <taxon>Opuntia</taxon>
    </lineage>
</organism>
<dbReference type="InterPro" id="IPR036908">
    <property type="entry name" value="RlpA-like_sf"/>
</dbReference>
<dbReference type="EMBL" id="GISG01027026">
    <property type="protein sequence ID" value="MBA4619855.1"/>
    <property type="molecule type" value="Transcribed_RNA"/>
</dbReference>
<dbReference type="PROSITE" id="PS50842">
    <property type="entry name" value="EXPANSIN_EG45"/>
    <property type="match status" value="1"/>
</dbReference>
<keyword evidence="1" id="KW-0732">Signal</keyword>
<dbReference type="CDD" id="cd22269">
    <property type="entry name" value="DPBB_EG45-like"/>
    <property type="match status" value="1"/>
</dbReference>
<evidence type="ECO:0000259" key="2">
    <source>
        <dbReference type="PROSITE" id="PS50842"/>
    </source>
</evidence>
<dbReference type="Pfam" id="PF03330">
    <property type="entry name" value="DPBB_1"/>
    <property type="match status" value="1"/>
</dbReference>
<feature type="signal peptide" evidence="1">
    <location>
        <begin position="1"/>
        <end position="27"/>
    </location>
</feature>
<sequence>MSTPKFPSTLFPILIFFFSELSYPCFGDVGAAGQYTSPYIPTECYSDDPSEFPSNNLFAAAGGGIWDNGAACGRQYKVRCISTPVPASCVDPEATIQVKIVDYANTAVSRPEVTSGTIMLLSHEAFDVLVNTTGGAPTTTINIEFQQV</sequence>
<dbReference type="AlphaFoldDB" id="A0A7C8YJP3"/>
<name>A0A7C8YJP3_OPUST</name>
<dbReference type="EMBL" id="GISG01027025">
    <property type="protein sequence ID" value="MBA4619854.1"/>
    <property type="molecule type" value="Transcribed_RNA"/>
</dbReference>
<dbReference type="InterPro" id="IPR007112">
    <property type="entry name" value="Expansin/allergen_DPBB_dom"/>
</dbReference>
<dbReference type="PANTHER" id="PTHR47480">
    <property type="entry name" value="EG45-LIKE DOMAIN CONTAINING PROTEIN"/>
    <property type="match status" value="1"/>
</dbReference>
<evidence type="ECO:0000256" key="1">
    <source>
        <dbReference type="SAM" id="SignalP"/>
    </source>
</evidence>
<dbReference type="PANTHER" id="PTHR47480:SF1">
    <property type="entry name" value="EG45-LIKE DOMAIN CONTAINING PROTEIN 1"/>
    <property type="match status" value="1"/>
</dbReference>
<proteinExistence type="predicted"/>
<accession>A0A7C8YJP3</accession>